<reference evidence="1 2" key="1">
    <citation type="submission" date="2016-05" db="EMBL/GenBank/DDBJ databases">
        <title>Single-cell genome of chain-forming Candidatus Thiomargarita nelsonii and comparison to other large sulfur-oxidizing bacteria.</title>
        <authorList>
            <person name="Winkel M."/>
            <person name="Salman V."/>
            <person name="Woyke T."/>
            <person name="Schulz-Vogt H."/>
            <person name="Richter M."/>
            <person name="Flood B."/>
            <person name="Bailey J."/>
            <person name="Amann R."/>
            <person name="Mussmann M."/>
        </authorList>
    </citation>
    <scope>NUCLEOTIDE SEQUENCE [LARGE SCALE GENOMIC DNA]</scope>
    <source>
        <strain evidence="1 2">THI036</strain>
    </source>
</reference>
<dbReference type="EMBL" id="LUTY01001818">
    <property type="protein sequence ID" value="OAD21174.1"/>
    <property type="molecule type" value="Genomic_DNA"/>
</dbReference>
<comment type="caution">
    <text evidence="1">The sequence shown here is derived from an EMBL/GenBank/DDBJ whole genome shotgun (WGS) entry which is preliminary data.</text>
</comment>
<gene>
    <name evidence="1" type="ORF">THIOM_003068</name>
</gene>
<evidence type="ECO:0000313" key="2">
    <source>
        <dbReference type="Proteomes" id="UP000076962"/>
    </source>
</evidence>
<dbReference type="AlphaFoldDB" id="A0A176RZN0"/>
<keyword evidence="2" id="KW-1185">Reference proteome</keyword>
<organism evidence="1 2">
    <name type="scientific">Candidatus Thiomargarita nelsonii</name>
    <dbReference type="NCBI Taxonomy" id="1003181"/>
    <lineage>
        <taxon>Bacteria</taxon>
        <taxon>Pseudomonadati</taxon>
        <taxon>Pseudomonadota</taxon>
        <taxon>Gammaproteobacteria</taxon>
        <taxon>Thiotrichales</taxon>
        <taxon>Thiotrichaceae</taxon>
        <taxon>Thiomargarita</taxon>
    </lineage>
</organism>
<proteinExistence type="predicted"/>
<protein>
    <submittedName>
        <fullName evidence="1">Uncharacterized protein</fullName>
    </submittedName>
</protein>
<dbReference type="Proteomes" id="UP000076962">
    <property type="component" value="Unassembled WGS sequence"/>
</dbReference>
<accession>A0A176RZN0</accession>
<evidence type="ECO:0000313" key="1">
    <source>
        <dbReference type="EMBL" id="OAD21174.1"/>
    </source>
</evidence>
<name>A0A176RZN0_9GAMM</name>
<sequence>MLSFIKILSQKIRRRASRQAFPRRAWEREIFWSPRFILGTSSFYHKFLATGTGTPVGIAIWETVIYMPRRMHTANSAKNSPNTI</sequence>